<protein>
    <submittedName>
        <fullName evidence="2">Uncharacterized protein</fullName>
    </submittedName>
</protein>
<dbReference type="WBParaSite" id="PSAMB.scaffold1409size31871.g13048.t1">
    <property type="protein sequence ID" value="PSAMB.scaffold1409size31871.g13048.t1"/>
    <property type="gene ID" value="PSAMB.scaffold1409size31871.g13048"/>
</dbReference>
<dbReference type="AlphaFoldDB" id="A0A914V2M0"/>
<accession>A0A914V2M0</accession>
<name>A0A914V2M0_9BILA</name>
<keyword evidence="1" id="KW-1185">Reference proteome</keyword>
<dbReference type="InterPro" id="IPR011989">
    <property type="entry name" value="ARM-like"/>
</dbReference>
<evidence type="ECO:0000313" key="1">
    <source>
        <dbReference type="Proteomes" id="UP000887566"/>
    </source>
</evidence>
<dbReference type="Gene3D" id="1.25.10.10">
    <property type="entry name" value="Leucine-rich Repeat Variant"/>
    <property type="match status" value="1"/>
</dbReference>
<sequence length="146" mass="17044">MWWQNWDNPTWAGLYKECKSRQRQVAVRHVLKALQSLEASEQLEDVEQVFALVRDRFAEDSDPLIRAELVEQLPMLCMNCQQTPGLQHKIDTVLIPLLAKFLDDLNTQSNWMGFPEDDALPVCGRTPYGRERRRTRRVGRSDCSRD</sequence>
<evidence type="ECO:0000313" key="2">
    <source>
        <dbReference type="WBParaSite" id="PSAMB.scaffold1409size31871.g13048.t1"/>
    </source>
</evidence>
<organism evidence="1 2">
    <name type="scientific">Plectus sambesii</name>
    <dbReference type="NCBI Taxonomy" id="2011161"/>
    <lineage>
        <taxon>Eukaryota</taxon>
        <taxon>Metazoa</taxon>
        <taxon>Ecdysozoa</taxon>
        <taxon>Nematoda</taxon>
        <taxon>Chromadorea</taxon>
        <taxon>Plectida</taxon>
        <taxon>Plectina</taxon>
        <taxon>Plectoidea</taxon>
        <taxon>Plectidae</taxon>
        <taxon>Plectus</taxon>
    </lineage>
</organism>
<proteinExistence type="predicted"/>
<reference evidence="2" key="1">
    <citation type="submission" date="2022-11" db="UniProtKB">
        <authorList>
            <consortium name="WormBaseParasite"/>
        </authorList>
    </citation>
    <scope>IDENTIFICATION</scope>
</reference>
<dbReference type="Proteomes" id="UP000887566">
    <property type="component" value="Unplaced"/>
</dbReference>